<dbReference type="AlphaFoldDB" id="A0ABD2QHU3"/>
<accession>A0ABD2QHU3</accession>
<dbReference type="Proteomes" id="UP001626550">
    <property type="component" value="Unassembled WGS sequence"/>
</dbReference>
<comment type="caution">
    <text evidence="9">The sequence shown here is derived from an EMBL/GenBank/DDBJ whole genome shotgun (WGS) entry which is preliminary data.</text>
</comment>
<dbReference type="PANTHER" id="PTHR13906:SF4">
    <property type="entry name" value="LYSOPHOSPHOLIPID ACYLTRANSFERASE 6"/>
    <property type="match status" value="1"/>
</dbReference>
<keyword evidence="5 8" id="KW-0472">Membrane</keyword>
<protein>
    <submittedName>
        <fullName evidence="9">Lysophospholipid acyltransferase 1</fullName>
    </submittedName>
</protein>
<keyword evidence="10" id="KW-1185">Reference proteome</keyword>
<comment type="subcellular location">
    <subcellularLocation>
        <location evidence="1">Membrane</location>
        <topology evidence="1">Multi-pass membrane protein</topology>
    </subcellularLocation>
</comment>
<feature type="transmembrane region" description="Helical" evidence="8">
    <location>
        <begin position="603"/>
        <end position="620"/>
    </location>
</feature>
<evidence type="ECO:0000313" key="10">
    <source>
        <dbReference type="Proteomes" id="UP001626550"/>
    </source>
</evidence>
<evidence type="ECO:0000256" key="4">
    <source>
        <dbReference type="ARBA" id="ARBA00022989"/>
    </source>
</evidence>
<evidence type="ECO:0000313" key="9">
    <source>
        <dbReference type="EMBL" id="KAL3318757.1"/>
    </source>
</evidence>
<dbReference type="GO" id="GO:0016020">
    <property type="term" value="C:membrane"/>
    <property type="evidence" value="ECO:0007669"/>
    <property type="project" value="UniProtKB-SubCell"/>
</dbReference>
<dbReference type="Pfam" id="PF03062">
    <property type="entry name" value="MBOAT"/>
    <property type="match status" value="1"/>
</dbReference>
<feature type="transmembrane region" description="Helical" evidence="8">
    <location>
        <begin position="115"/>
        <end position="137"/>
    </location>
</feature>
<feature type="transmembrane region" description="Helical" evidence="8">
    <location>
        <begin position="385"/>
        <end position="405"/>
    </location>
</feature>
<evidence type="ECO:0000256" key="7">
    <source>
        <dbReference type="SAM" id="MobiDB-lite"/>
    </source>
</evidence>
<reference evidence="9 10" key="1">
    <citation type="submission" date="2024-11" db="EMBL/GenBank/DDBJ databases">
        <title>Adaptive evolution of stress response genes in parasites aligns with host niche diversity.</title>
        <authorList>
            <person name="Hahn C."/>
            <person name="Resl P."/>
        </authorList>
    </citation>
    <scope>NUCLEOTIDE SEQUENCE [LARGE SCALE GENOMIC DNA]</scope>
    <source>
        <strain evidence="9">EGGRZ-B1_66</strain>
        <tissue evidence="9">Body</tissue>
    </source>
</reference>
<name>A0ABD2QHU3_9PLAT</name>
<feature type="region of interest" description="Disordered" evidence="7">
    <location>
        <begin position="222"/>
        <end position="241"/>
    </location>
</feature>
<feature type="transmembrane region" description="Helical" evidence="8">
    <location>
        <begin position="573"/>
        <end position="591"/>
    </location>
</feature>
<keyword evidence="3 8" id="KW-0812">Transmembrane</keyword>
<organism evidence="9 10">
    <name type="scientific">Cichlidogyrus casuarinus</name>
    <dbReference type="NCBI Taxonomy" id="1844966"/>
    <lineage>
        <taxon>Eukaryota</taxon>
        <taxon>Metazoa</taxon>
        <taxon>Spiralia</taxon>
        <taxon>Lophotrochozoa</taxon>
        <taxon>Platyhelminthes</taxon>
        <taxon>Monogenea</taxon>
        <taxon>Monopisthocotylea</taxon>
        <taxon>Dactylogyridea</taxon>
        <taxon>Ancyrocephalidae</taxon>
        <taxon>Cichlidogyrus</taxon>
    </lineage>
</organism>
<dbReference type="InterPro" id="IPR004299">
    <property type="entry name" value="MBOAT_fam"/>
</dbReference>
<proteinExistence type="predicted"/>
<feature type="transmembrane region" description="Helical" evidence="8">
    <location>
        <begin position="425"/>
        <end position="444"/>
    </location>
</feature>
<feature type="transmembrane region" description="Helical" evidence="8">
    <location>
        <begin position="83"/>
        <end position="103"/>
    </location>
</feature>
<feature type="compositionally biased region" description="Low complexity" evidence="7">
    <location>
        <begin position="311"/>
        <end position="326"/>
    </location>
</feature>
<feature type="transmembrane region" description="Helical" evidence="8">
    <location>
        <begin position="143"/>
        <end position="168"/>
    </location>
</feature>
<dbReference type="GO" id="GO:0016746">
    <property type="term" value="F:acyltransferase activity"/>
    <property type="evidence" value="ECO:0007669"/>
    <property type="project" value="UniProtKB-KW"/>
</dbReference>
<evidence type="ECO:0000256" key="5">
    <source>
        <dbReference type="ARBA" id="ARBA00023136"/>
    </source>
</evidence>
<evidence type="ECO:0000256" key="8">
    <source>
        <dbReference type="SAM" id="Phobius"/>
    </source>
</evidence>
<feature type="region of interest" description="Disordered" evidence="7">
    <location>
        <begin position="309"/>
        <end position="331"/>
    </location>
</feature>
<keyword evidence="4 8" id="KW-1133">Transmembrane helix</keyword>
<keyword evidence="6 9" id="KW-0012">Acyltransferase</keyword>
<keyword evidence="2" id="KW-0808">Transferase</keyword>
<dbReference type="InterPro" id="IPR049941">
    <property type="entry name" value="LPLAT_7/PORCN-like"/>
</dbReference>
<evidence type="ECO:0000256" key="1">
    <source>
        <dbReference type="ARBA" id="ARBA00004141"/>
    </source>
</evidence>
<feature type="transmembrane region" description="Helical" evidence="8">
    <location>
        <begin position="640"/>
        <end position="659"/>
    </location>
</feature>
<evidence type="ECO:0000256" key="3">
    <source>
        <dbReference type="ARBA" id="ARBA00022692"/>
    </source>
</evidence>
<evidence type="ECO:0000256" key="6">
    <source>
        <dbReference type="ARBA" id="ARBA00023315"/>
    </source>
</evidence>
<dbReference type="EMBL" id="JBJKFK010000207">
    <property type="protein sequence ID" value="KAL3318757.1"/>
    <property type="molecule type" value="Genomic_DNA"/>
</dbReference>
<evidence type="ECO:0000256" key="2">
    <source>
        <dbReference type="ARBA" id="ARBA00022679"/>
    </source>
</evidence>
<sequence>MAVSDHINALGEKLYMNLNTTEIEVNFNKFLNSTILSWSTFSTILMGVDVPIGDFTPKKGMFYVGSRMLMPLAEATGLPIDQINFLIGSVYCIVMGFVMRFVFKPPRFGPQIRAGIEAVLGAIVLYFCFGNQIRVLLLQAAVSYMLLICIPCKRFAAILVNVWCMAYLTAVHLCRLHYDYGGYTIDISGPIMITTQRLSSLSFNLLDGERLKNLMERRKADGLRVEESDDEGQPPHFGYSKVIHNDLDEQPNAESSEDKNAVQLRSFRIDEIEVDTIDEVNSPSRHRNHNSLVDSTSFRSRECLISEDAPGSYSGHGHSRHSTGSSNTAVPMRNTLKNSLRASFQALNTNFKPIVQETFQETPFENLPPRHAEHAVDRRPNLIEFAAYVMYFHGALVGPFVFYKYYRDYLSGYKERRMPGFPVTWLIRCLVRIFITILLTAQIAPSMPFELVNSFEFTQMNFGRKLLYSWVSLFLIRQKYYFAWSLAELMCTCAGLGYTGTNPTTKEPEYNHVVNFNYLGVECALSLKQVVDSWNISTTHWLREVFYDRAPGWCKTLAVFMISAFWHGFYPGYYLMFATFAMFTFTSRLWHKEMRPYFRKNAVIAKFYDVFTIVVTHFSMEYAQIAFHLMTFWASIKYWLIFYYVPHIISAVILLCGFIKGATRVCCRRRH</sequence>
<dbReference type="PANTHER" id="PTHR13906">
    <property type="entry name" value="PORCUPINE"/>
    <property type="match status" value="1"/>
</dbReference>
<gene>
    <name evidence="9" type="primary">MBOAT1_1</name>
    <name evidence="9" type="ORF">Ciccas_002584</name>
</gene>